<protein>
    <submittedName>
        <fullName evidence="3">Uncharacterized protein</fullName>
    </submittedName>
</protein>
<evidence type="ECO:0000256" key="2">
    <source>
        <dbReference type="SAM" id="SignalP"/>
    </source>
</evidence>
<accession>A0A286UXC2</accession>
<feature type="chain" id="PRO_5013574950" evidence="2">
    <location>
        <begin position="19"/>
        <end position="135"/>
    </location>
</feature>
<feature type="transmembrane region" description="Helical" evidence="1">
    <location>
        <begin position="50"/>
        <end position="71"/>
    </location>
</feature>
<proteinExistence type="predicted"/>
<reference evidence="3 4" key="1">
    <citation type="journal article" date="2017" name="Mol. Ecol.">
        <title>Comparative and population genomic landscape of Phellinus noxius: A hypervariable fungus causing root rot in trees.</title>
        <authorList>
            <person name="Chung C.L."/>
            <person name="Lee T.J."/>
            <person name="Akiba M."/>
            <person name="Lee H.H."/>
            <person name="Kuo T.H."/>
            <person name="Liu D."/>
            <person name="Ke H.M."/>
            <person name="Yokoi T."/>
            <person name="Roa M.B."/>
            <person name="Lu M.J."/>
            <person name="Chang Y.Y."/>
            <person name="Ann P.J."/>
            <person name="Tsai J.N."/>
            <person name="Chen C.Y."/>
            <person name="Tzean S.S."/>
            <person name="Ota Y."/>
            <person name="Hattori T."/>
            <person name="Sahashi N."/>
            <person name="Liou R.F."/>
            <person name="Kikuchi T."/>
            <person name="Tsai I.J."/>
        </authorList>
    </citation>
    <scope>NUCLEOTIDE SEQUENCE [LARGE SCALE GENOMIC DNA]</scope>
    <source>
        <strain evidence="3 4">FFPRI411160</strain>
    </source>
</reference>
<sequence>MRLTWLALFLNFIGTGISWVDTLWIDCALCRWACVPIGILVHTFHGSRTLLLALFRGTVGLGMCIVFFIFYPNCIDKTVLTQPLTDLVQNRFYPSIPFDPNPLNKSGIDKIVFRSYDASFPAPVLFSLCRPCSLI</sequence>
<keyword evidence="1" id="KW-0472">Membrane</keyword>
<comment type="caution">
    <text evidence="3">The sequence shown here is derived from an EMBL/GenBank/DDBJ whole genome shotgun (WGS) entry which is preliminary data.</text>
</comment>
<keyword evidence="1" id="KW-0812">Transmembrane</keyword>
<gene>
    <name evidence="3" type="ORF">PNOK_0129400</name>
</gene>
<keyword evidence="4" id="KW-1185">Reference proteome</keyword>
<feature type="signal peptide" evidence="2">
    <location>
        <begin position="1"/>
        <end position="18"/>
    </location>
</feature>
<keyword evidence="1" id="KW-1133">Transmembrane helix</keyword>
<evidence type="ECO:0000256" key="1">
    <source>
        <dbReference type="SAM" id="Phobius"/>
    </source>
</evidence>
<evidence type="ECO:0000313" key="4">
    <source>
        <dbReference type="Proteomes" id="UP000217199"/>
    </source>
</evidence>
<organism evidence="3 4">
    <name type="scientific">Pyrrhoderma noxium</name>
    <dbReference type="NCBI Taxonomy" id="2282107"/>
    <lineage>
        <taxon>Eukaryota</taxon>
        <taxon>Fungi</taxon>
        <taxon>Dikarya</taxon>
        <taxon>Basidiomycota</taxon>
        <taxon>Agaricomycotina</taxon>
        <taxon>Agaricomycetes</taxon>
        <taxon>Hymenochaetales</taxon>
        <taxon>Hymenochaetaceae</taxon>
        <taxon>Pyrrhoderma</taxon>
    </lineage>
</organism>
<dbReference type="InParanoid" id="A0A286UXC2"/>
<dbReference type="EMBL" id="NBII01000001">
    <property type="protein sequence ID" value="PAV24226.1"/>
    <property type="molecule type" value="Genomic_DNA"/>
</dbReference>
<dbReference type="Proteomes" id="UP000217199">
    <property type="component" value="Unassembled WGS sequence"/>
</dbReference>
<dbReference type="AlphaFoldDB" id="A0A286UXC2"/>
<evidence type="ECO:0000313" key="3">
    <source>
        <dbReference type="EMBL" id="PAV24226.1"/>
    </source>
</evidence>
<keyword evidence="2" id="KW-0732">Signal</keyword>
<name>A0A286UXC2_9AGAM</name>